<keyword evidence="4 8" id="KW-0032">Aminotransferase</keyword>
<evidence type="ECO:0000256" key="4">
    <source>
        <dbReference type="ARBA" id="ARBA00022576"/>
    </source>
</evidence>
<dbReference type="SUPFAM" id="SSF56235">
    <property type="entry name" value="N-terminal nucleophile aminohydrolases (Ntn hydrolases)"/>
    <property type="match status" value="1"/>
</dbReference>
<dbReference type="PROSITE" id="PS51278">
    <property type="entry name" value="GATASE_TYPE_2"/>
    <property type="match status" value="1"/>
</dbReference>
<evidence type="ECO:0000256" key="7">
    <source>
        <dbReference type="ARBA" id="ARBA00022962"/>
    </source>
</evidence>
<dbReference type="InterPro" id="IPR035490">
    <property type="entry name" value="GlmS/FrlB_SIS"/>
</dbReference>
<dbReference type="EMBL" id="JAIUJR010000001">
    <property type="protein sequence ID" value="MCA0131453.1"/>
    <property type="molecule type" value="Genomic_DNA"/>
</dbReference>
<evidence type="ECO:0000313" key="12">
    <source>
        <dbReference type="Proteomes" id="UP001198901"/>
    </source>
</evidence>
<feature type="domain" description="SIS" evidence="10">
    <location>
        <begin position="292"/>
        <end position="431"/>
    </location>
</feature>
<dbReference type="PANTHER" id="PTHR10937:SF0">
    <property type="entry name" value="GLUTAMINE--FRUCTOSE-6-PHOSPHATE TRANSAMINASE (ISOMERIZING)"/>
    <property type="match status" value="1"/>
</dbReference>
<dbReference type="Pfam" id="PF01380">
    <property type="entry name" value="SIS"/>
    <property type="match status" value="2"/>
</dbReference>
<dbReference type="InterPro" id="IPR046348">
    <property type="entry name" value="SIS_dom_sf"/>
</dbReference>
<organism evidence="11 12">
    <name type="scientific">Winogradskyella alexanderae</name>
    <dbReference type="NCBI Taxonomy" id="2877123"/>
    <lineage>
        <taxon>Bacteria</taxon>
        <taxon>Pseudomonadati</taxon>
        <taxon>Bacteroidota</taxon>
        <taxon>Flavobacteriia</taxon>
        <taxon>Flavobacteriales</taxon>
        <taxon>Flavobacteriaceae</taxon>
        <taxon>Winogradskyella</taxon>
    </lineage>
</organism>
<feature type="active site" description="Nucleophile; for GATase activity" evidence="8">
    <location>
        <position position="2"/>
    </location>
</feature>
<dbReference type="EC" id="2.6.1.16" evidence="2 8"/>
<evidence type="ECO:0000256" key="6">
    <source>
        <dbReference type="ARBA" id="ARBA00022737"/>
    </source>
</evidence>
<reference evidence="12" key="1">
    <citation type="submission" date="2023-07" db="EMBL/GenBank/DDBJ databases">
        <authorList>
            <person name="Yue Y."/>
        </authorList>
    </citation>
    <scope>NUCLEOTIDE SEQUENCE [LARGE SCALE GENOMIC DNA]</scope>
    <source>
        <strain evidence="12">D23</strain>
    </source>
</reference>
<dbReference type="Pfam" id="PF13522">
    <property type="entry name" value="GATase_6"/>
    <property type="match status" value="1"/>
</dbReference>
<evidence type="ECO:0000256" key="2">
    <source>
        <dbReference type="ARBA" id="ARBA00012916"/>
    </source>
</evidence>
<comment type="caution">
    <text evidence="11">The sequence shown here is derived from an EMBL/GenBank/DDBJ whole genome shotgun (WGS) entry which is preliminary data.</text>
</comment>
<feature type="domain" description="SIS" evidence="10">
    <location>
        <begin position="464"/>
        <end position="605"/>
    </location>
</feature>
<name>A0ABS7XPS6_9FLAO</name>
<sequence length="615" mass="67896">MCGIVGYIGHRDAYPIVIKGLQRLEYRGYDSAGIALYDGTNIKLSKTKGKVSDLRNKLEDEISTSGTLGIGHTRWATHGVPNDINSHPHYSNSGDLVIIHNGIIENYDTLKKELSKRGYVFKSDTDTEVLVNLIEDVKKNEDIKLGKAVQIALNQVVGAYAIAVFDKSKPNEIVVARLGSPLAIGIGEDEFFIASDASPFIEYTKNAIYLEDEEMAIIRRNKEVKVRKIKDDTLVDPYMQELKLNLEQIEKGGYDHFMLKEIYEQPSAILDTFRGRLLTNEAMIKLAGVEDNMKKFLAADRIIIVACGTSWHAGLVAEYIFEDLARIPVEVEYASEFRYRNPVITEKDIVIAISQSGETADTLAAIKLAKSKGAFVFGVCNVVGSSIARETNAGAYTHAGPEIGVASTKAFTTQITVLTLMALRLARAKGTISSSEFRHHLIELETIPSKVEEALKSDGYVQAISEIYKDAKNFLYLGRGFNFPVALEGALKLKEISYIHAEGYPAAEMKHGPIALIDEQMPVVVIATKKGHYEKVVSNIQEIKSRKGKIIGIVTKGDKSVKELADHVIEVPETIECLTPLLTTIPLQLLSYHIAVMLGKNVDQPRNLAKSVTVE</sequence>
<feature type="initiator methionine" description="Removed" evidence="8">
    <location>
        <position position="1"/>
    </location>
</feature>
<dbReference type="SUPFAM" id="SSF53697">
    <property type="entry name" value="SIS domain"/>
    <property type="match status" value="1"/>
</dbReference>
<dbReference type="NCBIfam" id="TIGR01135">
    <property type="entry name" value="glmS"/>
    <property type="match status" value="1"/>
</dbReference>
<keyword evidence="6" id="KW-0677">Repeat</keyword>
<keyword evidence="5 8" id="KW-0808">Transferase</keyword>
<dbReference type="Gene3D" id="3.40.50.10490">
    <property type="entry name" value="Glucose-6-phosphate isomerase like protein, domain 1"/>
    <property type="match status" value="2"/>
</dbReference>
<dbReference type="CDD" id="cd05008">
    <property type="entry name" value="SIS_GlmS_GlmD_1"/>
    <property type="match status" value="1"/>
</dbReference>
<comment type="subunit">
    <text evidence="8">Homodimer.</text>
</comment>
<dbReference type="HAMAP" id="MF_00164">
    <property type="entry name" value="GlmS"/>
    <property type="match status" value="1"/>
</dbReference>
<comment type="catalytic activity">
    <reaction evidence="1 8">
        <text>D-fructose 6-phosphate + L-glutamine = D-glucosamine 6-phosphate + L-glutamate</text>
        <dbReference type="Rhea" id="RHEA:13237"/>
        <dbReference type="ChEBI" id="CHEBI:29985"/>
        <dbReference type="ChEBI" id="CHEBI:58359"/>
        <dbReference type="ChEBI" id="CHEBI:58725"/>
        <dbReference type="ChEBI" id="CHEBI:61527"/>
        <dbReference type="EC" id="2.6.1.16"/>
    </reaction>
</comment>
<evidence type="ECO:0000259" key="9">
    <source>
        <dbReference type="PROSITE" id="PS51278"/>
    </source>
</evidence>
<dbReference type="GO" id="GO:0004360">
    <property type="term" value="F:glutamine-fructose-6-phosphate transaminase (isomerizing) activity"/>
    <property type="evidence" value="ECO:0007669"/>
    <property type="project" value="UniProtKB-EC"/>
</dbReference>
<gene>
    <name evidence="8 11" type="primary">glmS</name>
    <name evidence="11" type="ORF">LBU54_02575</name>
</gene>
<dbReference type="PANTHER" id="PTHR10937">
    <property type="entry name" value="GLUCOSAMINE--FRUCTOSE-6-PHOSPHATE AMINOTRANSFERASE, ISOMERIZING"/>
    <property type="match status" value="1"/>
</dbReference>
<keyword evidence="12" id="KW-1185">Reference proteome</keyword>
<comment type="subcellular location">
    <subcellularLocation>
        <location evidence="8">Cytoplasm</location>
    </subcellularLocation>
</comment>
<evidence type="ECO:0000259" key="10">
    <source>
        <dbReference type="PROSITE" id="PS51464"/>
    </source>
</evidence>
<dbReference type="RefSeq" id="WP_224525327.1">
    <property type="nucleotide sequence ID" value="NZ_JAIUJR010000001.1"/>
</dbReference>
<dbReference type="InterPro" id="IPR017932">
    <property type="entry name" value="GATase_2_dom"/>
</dbReference>
<evidence type="ECO:0000256" key="1">
    <source>
        <dbReference type="ARBA" id="ARBA00001031"/>
    </source>
</evidence>
<comment type="function">
    <text evidence="8">Catalyzes the first step in hexosamine metabolism, converting fructose-6P into glucosamine-6P using glutamine as a nitrogen source.</text>
</comment>
<keyword evidence="8" id="KW-0963">Cytoplasm</keyword>
<feature type="domain" description="Glutamine amidotransferase type-2" evidence="9">
    <location>
        <begin position="2"/>
        <end position="221"/>
    </location>
</feature>
<dbReference type="InterPro" id="IPR035466">
    <property type="entry name" value="GlmS/AgaS_SIS"/>
</dbReference>
<dbReference type="InterPro" id="IPR047084">
    <property type="entry name" value="GFAT_N"/>
</dbReference>
<evidence type="ECO:0000313" key="11">
    <source>
        <dbReference type="EMBL" id="MCA0131453.1"/>
    </source>
</evidence>
<protein>
    <recommendedName>
        <fullName evidence="3 8">Glutamine--fructose-6-phosphate aminotransferase [isomerizing]</fullName>
        <ecNumber evidence="2 8">2.6.1.16</ecNumber>
    </recommendedName>
    <alternativeName>
        <fullName evidence="8">D-fructose-6-phosphate amidotransferase</fullName>
    </alternativeName>
    <alternativeName>
        <fullName evidence="8">GFAT</fullName>
    </alternativeName>
    <alternativeName>
        <fullName evidence="8">Glucosamine-6-phosphate synthase</fullName>
    </alternativeName>
    <alternativeName>
        <fullName evidence="8">Hexosephosphate aminotransferase</fullName>
    </alternativeName>
    <alternativeName>
        <fullName evidence="8">L-glutamine--D-fructose-6-phosphate amidotransferase</fullName>
    </alternativeName>
</protein>
<dbReference type="CDD" id="cd00714">
    <property type="entry name" value="GFAT"/>
    <property type="match status" value="1"/>
</dbReference>
<dbReference type="Proteomes" id="UP001198901">
    <property type="component" value="Unassembled WGS sequence"/>
</dbReference>
<evidence type="ECO:0000256" key="3">
    <source>
        <dbReference type="ARBA" id="ARBA00016090"/>
    </source>
</evidence>
<evidence type="ECO:0000256" key="5">
    <source>
        <dbReference type="ARBA" id="ARBA00022679"/>
    </source>
</evidence>
<dbReference type="NCBIfam" id="NF001484">
    <property type="entry name" value="PRK00331.1"/>
    <property type="match status" value="1"/>
</dbReference>
<accession>A0ABS7XPS6</accession>
<dbReference type="InterPro" id="IPR001347">
    <property type="entry name" value="SIS_dom"/>
</dbReference>
<dbReference type="InterPro" id="IPR005855">
    <property type="entry name" value="GFAT"/>
</dbReference>
<dbReference type="CDD" id="cd05009">
    <property type="entry name" value="SIS_GlmS_GlmD_2"/>
    <property type="match status" value="1"/>
</dbReference>
<dbReference type="Gene3D" id="3.60.20.10">
    <property type="entry name" value="Glutamine Phosphoribosylpyrophosphate, subunit 1, domain 1"/>
    <property type="match status" value="1"/>
</dbReference>
<proteinExistence type="inferred from homology"/>
<dbReference type="PROSITE" id="PS51464">
    <property type="entry name" value="SIS"/>
    <property type="match status" value="2"/>
</dbReference>
<feature type="active site" description="For Fru-6P isomerization activity" evidence="8">
    <location>
        <position position="610"/>
    </location>
</feature>
<evidence type="ECO:0000256" key="8">
    <source>
        <dbReference type="HAMAP-Rule" id="MF_00164"/>
    </source>
</evidence>
<dbReference type="InterPro" id="IPR029055">
    <property type="entry name" value="Ntn_hydrolases_N"/>
</dbReference>
<keyword evidence="7" id="KW-0315">Glutamine amidotransferase</keyword>